<evidence type="ECO:0000313" key="1">
    <source>
        <dbReference type="EMBL" id="CAG8730108.1"/>
    </source>
</evidence>
<gene>
    <name evidence="1" type="ORF">ACOLOM_LOCUS11584</name>
</gene>
<proteinExistence type="predicted"/>
<keyword evidence="2" id="KW-1185">Reference proteome</keyword>
<feature type="non-terminal residue" evidence="1">
    <location>
        <position position="120"/>
    </location>
</feature>
<protein>
    <submittedName>
        <fullName evidence="1">14075_t:CDS:1</fullName>
    </submittedName>
</protein>
<accession>A0ACA9Q0F5</accession>
<name>A0ACA9Q0F5_9GLOM</name>
<dbReference type="EMBL" id="CAJVPT010042454">
    <property type="protein sequence ID" value="CAG8730108.1"/>
    <property type="molecule type" value="Genomic_DNA"/>
</dbReference>
<dbReference type="Proteomes" id="UP000789525">
    <property type="component" value="Unassembled WGS sequence"/>
</dbReference>
<sequence>QPIVTGTSVIALKYKDGVMLAADNLGRLELFESIFFVDVERIHPVGEFTVIGASGDISDFQYTKHVLDNLMVEEYYANDGHILGTPHVYEFLGRVLYARRSRFNPLWNSFIVGGYHNGEG</sequence>
<feature type="non-terminal residue" evidence="1">
    <location>
        <position position="1"/>
    </location>
</feature>
<organism evidence="1 2">
    <name type="scientific">Acaulospora colombiana</name>
    <dbReference type="NCBI Taxonomy" id="27376"/>
    <lineage>
        <taxon>Eukaryota</taxon>
        <taxon>Fungi</taxon>
        <taxon>Fungi incertae sedis</taxon>
        <taxon>Mucoromycota</taxon>
        <taxon>Glomeromycotina</taxon>
        <taxon>Glomeromycetes</taxon>
        <taxon>Diversisporales</taxon>
        <taxon>Acaulosporaceae</taxon>
        <taxon>Acaulospora</taxon>
    </lineage>
</organism>
<comment type="caution">
    <text evidence="1">The sequence shown here is derived from an EMBL/GenBank/DDBJ whole genome shotgun (WGS) entry which is preliminary data.</text>
</comment>
<reference evidence="1" key="1">
    <citation type="submission" date="2021-06" db="EMBL/GenBank/DDBJ databases">
        <authorList>
            <person name="Kallberg Y."/>
            <person name="Tangrot J."/>
            <person name="Rosling A."/>
        </authorList>
    </citation>
    <scope>NUCLEOTIDE SEQUENCE</scope>
    <source>
        <strain evidence="1">CL356</strain>
    </source>
</reference>
<evidence type="ECO:0000313" key="2">
    <source>
        <dbReference type="Proteomes" id="UP000789525"/>
    </source>
</evidence>